<feature type="zinc finger region" description="UBR-type" evidence="8">
    <location>
        <begin position="81"/>
        <end position="153"/>
    </location>
</feature>
<feature type="region of interest" description="Disordered" evidence="10">
    <location>
        <begin position="2068"/>
        <end position="2099"/>
    </location>
</feature>
<dbReference type="GO" id="GO:0016567">
    <property type="term" value="P:protein ubiquitination"/>
    <property type="evidence" value="ECO:0007669"/>
    <property type="project" value="UniProtKB-UniRule"/>
</dbReference>
<evidence type="ECO:0000256" key="6">
    <source>
        <dbReference type="ARBA" id="ARBA00022833"/>
    </source>
</evidence>
<dbReference type="PANTHER" id="PTHR21497">
    <property type="entry name" value="UBIQUITIN LIGASE E3 ALPHA-RELATED"/>
    <property type="match status" value="1"/>
</dbReference>
<dbReference type="FunFam" id="2.10.110.30:FF:000001">
    <property type="entry name" value="E3 ubiquitin-protein ligase UBR2 isoform 1"/>
    <property type="match status" value="1"/>
</dbReference>
<feature type="compositionally biased region" description="Acidic residues" evidence="10">
    <location>
        <begin position="479"/>
        <end position="488"/>
    </location>
</feature>
<dbReference type="GO" id="GO:0008270">
    <property type="term" value="F:zinc ion binding"/>
    <property type="evidence" value="ECO:0007669"/>
    <property type="project" value="UniProtKB-UniRule"/>
</dbReference>
<dbReference type="GO" id="GO:0061630">
    <property type="term" value="F:ubiquitin protein ligase activity"/>
    <property type="evidence" value="ECO:0007669"/>
    <property type="project" value="UniProtKB-UniRule"/>
</dbReference>
<feature type="region of interest" description="Disordered" evidence="10">
    <location>
        <begin position="455"/>
        <end position="496"/>
    </location>
</feature>
<dbReference type="EC" id="2.3.2.27" evidence="9"/>
<comment type="catalytic activity">
    <reaction evidence="1 9">
        <text>S-ubiquitinyl-[E2 ubiquitin-conjugating enzyme]-L-cysteine + [acceptor protein]-L-lysine = [E2 ubiquitin-conjugating enzyme]-L-cysteine + N(6)-ubiquitinyl-[acceptor protein]-L-lysine.</text>
        <dbReference type="EC" id="2.3.2.27"/>
    </reaction>
</comment>
<reference evidence="12" key="1">
    <citation type="submission" date="2020-02" db="EMBL/GenBank/DDBJ databases">
        <authorList>
            <person name="Palmer J.M."/>
        </authorList>
    </citation>
    <scope>NUCLEOTIDE SEQUENCE</scope>
    <source>
        <strain evidence="12">EPUS1.4</strain>
        <tissue evidence="12">Thallus</tissue>
    </source>
</reference>
<proteinExistence type="inferred from homology"/>
<keyword evidence="4 9" id="KW-0863">Zinc-finger</keyword>
<organism evidence="12 13">
    <name type="scientific">Endocarpon pusillum</name>
    <dbReference type="NCBI Taxonomy" id="364733"/>
    <lineage>
        <taxon>Eukaryota</taxon>
        <taxon>Fungi</taxon>
        <taxon>Dikarya</taxon>
        <taxon>Ascomycota</taxon>
        <taxon>Pezizomycotina</taxon>
        <taxon>Eurotiomycetes</taxon>
        <taxon>Chaetothyriomycetidae</taxon>
        <taxon>Verrucariales</taxon>
        <taxon>Verrucariaceae</taxon>
        <taxon>Endocarpon</taxon>
    </lineage>
</organism>
<dbReference type="InterPro" id="IPR055194">
    <property type="entry name" value="UBR1-like_WH"/>
</dbReference>
<comment type="function">
    <text evidence="9">Ubiquitin ligase protein which is a component of the N-end rule pathway. Recognizes and binds to proteins bearing specific N-terminal residues that are destabilizing according to the N-end rule, leading to their ubiquitination and subsequent degradation.</text>
</comment>
<dbReference type="CDD" id="cd19673">
    <property type="entry name" value="UBR-box_UBR3"/>
    <property type="match status" value="1"/>
</dbReference>
<keyword evidence="6 9" id="KW-0862">Zinc</keyword>
<dbReference type="CDD" id="cd16482">
    <property type="entry name" value="RING-H2_UBR1-like"/>
    <property type="match status" value="1"/>
</dbReference>
<feature type="compositionally biased region" description="Low complexity" evidence="10">
    <location>
        <begin position="2069"/>
        <end position="2093"/>
    </location>
</feature>
<dbReference type="InterPro" id="IPR003769">
    <property type="entry name" value="ClpS_core"/>
</dbReference>
<comment type="similarity">
    <text evidence="7 9">Belongs to the E3 ubiquitin-protein ligase UBR1-like family.</text>
</comment>
<dbReference type="PROSITE" id="PS51157">
    <property type="entry name" value="ZF_UBR"/>
    <property type="match status" value="1"/>
</dbReference>
<dbReference type="InterPro" id="IPR003126">
    <property type="entry name" value="Znf_UBR"/>
</dbReference>
<dbReference type="Gene3D" id="1.10.10.2670">
    <property type="entry name" value="E3 ubiquitin-protein ligase"/>
    <property type="match status" value="1"/>
</dbReference>
<dbReference type="Pfam" id="PF18995">
    <property type="entry name" value="PRT6_C"/>
    <property type="match status" value="2"/>
</dbReference>
<dbReference type="GO" id="GO:0005737">
    <property type="term" value="C:cytoplasm"/>
    <property type="evidence" value="ECO:0007669"/>
    <property type="project" value="TreeGrafter"/>
</dbReference>
<evidence type="ECO:0000256" key="9">
    <source>
        <dbReference type="RuleBase" id="RU366018"/>
    </source>
</evidence>
<dbReference type="UniPathway" id="UPA00143"/>
<keyword evidence="3 9" id="KW-0479">Metal-binding</keyword>
<dbReference type="Proteomes" id="UP000606974">
    <property type="component" value="Unassembled WGS sequence"/>
</dbReference>
<evidence type="ECO:0000256" key="1">
    <source>
        <dbReference type="ARBA" id="ARBA00000900"/>
    </source>
</evidence>
<feature type="region of interest" description="Disordered" evidence="10">
    <location>
        <begin position="412"/>
        <end position="431"/>
    </location>
</feature>
<evidence type="ECO:0000256" key="3">
    <source>
        <dbReference type="ARBA" id="ARBA00022723"/>
    </source>
</evidence>
<feature type="region of interest" description="Disordered" evidence="10">
    <location>
        <begin position="1936"/>
        <end position="1958"/>
    </location>
</feature>
<accession>A0A8H7AMX9</accession>
<keyword evidence="2 9" id="KW-0808">Transferase</keyword>
<evidence type="ECO:0000313" key="12">
    <source>
        <dbReference type="EMBL" id="KAF7511094.1"/>
    </source>
</evidence>
<evidence type="ECO:0000256" key="5">
    <source>
        <dbReference type="ARBA" id="ARBA00022786"/>
    </source>
</evidence>
<dbReference type="InterPro" id="IPR039164">
    <property type="entry name" value="UBR1-like"/>
</dbReference>
<dbReference type="InterPro" id="IPR042065">
    <property type="entry name" value="E3_ELL-like"/>
</dbReference>
<keyword evidence="13" id="KW-1185">Reference proteome</keyword>
<dbReference type="Pfam" id="PF02617">
    <property type="entry name" value="ClpS"/>
    <property type="match status" value="1"/>
</dbReference>
<dbReference type="GO" id="GO:0071596">
    <property type="term" value="P:ubiquitin-dependent protein catabolic process via the N-end rule pathway"/>
    <property type="evidence" value="ECO:0007669"/>
    <property type="project" value="UniProtKB-UniRule"/>
</dbReference>
<dbReference type="InterPro" id="IPR036390">
    <property type="entry name" value="WH_DNA-bd_sf"/>
</dbReference>
<dbReference type="OrthoDB" id="26387at2759"/>
<dbReference type="Gene3D" id="2.10.110.30">
    <property type="match status" value="1"/>
</dbReference>
<dbReference type="Pfam" id="PF22960">
    <property type="entry name" value="WHD_UBR1"/>
    <property type="match status" value="1"/>
</dbReference>
<sequence length="2174" mass="244621">MAAELEHKLCKALRDHPYRFSHRYDDDAQRALLEILFRSLTNDRPDYLSALFPAGFPESYKLKDAQGITQSSEYTEAARGHPCGHIFKQGEASYHCMTCTNDATCVLCSRCFDASDHEGHQFHISASAGNSGCCDCGDLEAWKRPVNCAIHTASEKTKTGHQPSSLPPDLVQSIRTTISRVLDYFCDVISCSPEQLRLPKTEESIKHDESFSRLGPQWYAGGDEYEVNPEYCLIVWNDEKHTVVEVTDVIKRACRKTTKFGLTKAWEANDIGRSILRHSRDLKELIRMSSIVESIKVTTTIRTSRDTFREQMCGTIVEWLSDISGCSIGEDHNVLRHTICEELLQQWRVGSEAYNRQIGRSGIDDHQRSEASYRFATLPLLAEVGIAPEVTADVEDAEDNEEDMTEAIGQTEPDPMEVEGTFDGREEDEEGRPDVRLLLRQVDFERLIDRQLLDAAPPAAMPAQDSGGMDMGPPHQGAEEEDEEEEAAAEQVRQPGTQYQQDAEVFTPTESDPQDAGFISQDLTANYKNIPRTPYGRRKILGGDQPPHWAVRPSGSVDRSNLPLYEDLTKNIRLDSMVLFDMRMWKKTRIDLRDLYISTVVNVPVFKRILGLRFSGLYTSLSQLYLIADREPDHSIINLSLQMLTSPSITEEVIERGNFLTNLMAILYTFLTSRQVGFPQDVSSSATLAFDTGSVTNRRLYHFFTDLRYFLSSEPVQRKVREERQYLLQFIDLVKLSQGICPNLRAVGEHVEYETDAWISASLLTREINKLCRQFSESFSSVNSKGKVGDGIAYVIYTSTFATIVNSVGLERSRFDQTEIKEVARFKQLKPFEFEDNAEQYREKTHRVIDYVVETGALSFHHALHYTLSWLIEAGKSLSNAEMRDVLYKASSDFVKQYGPLNSSVKGFYEPEDALLALYDFPLRVCAWLAQMRAGLWVRNGMSLRHQMSQYKGVNFRDVGYHRDIFLLQTAFVTCDPSRLLATMIDRYGLEAWMRGKYNVRKTCEDLQRVDILEDFINLLIMILSDRSSLITVEDEPNPLLVATRRDIIHALCFKPLSFSDLNTKLNERVQDYPDLHRILMEMTTFRAPEGLTDSGTFELKPEYLEELDPYNTNYNKNQREEAENIYKDWMSKKIGKPAEEVVLEPKLRPIPTGVYSGLASFTSSRLFAQIVFYAFDYALVAKSMTPDVPATRIESLLHVVLQLALVATLEDDTTEDEFTEESMHSFIRHALTAKAVTQPQGHATIIEVLQSISTMEEYASCRPKIKHLLKLFYRKRTFDFNQATTRLDFPFGRLDTASPANLEPGVEAKKRQADERKARVMAQMQQQQQIFMDNQGVSDWSDEDLSDTETEAPMAMGKRVWKYPTGVCILCQEETNTGRLYGTFGMFTESNILRQTNLDDADFVREVLNTPASLDQSIENIRPFGVAGENHEQVVRLTTEGNSIMTDRQGLGKGWPMGFVRRSPISTGCGHLMHFACFDHYFKSVARRHAQQIARHHPERIENNEFVCPLCKALGNTFLPILWKEKEKCYPGVLLNEENFESFLEAEAYRILPMQQALEQSGLENARNVQKSFPASVTAGFFETMRRAVSLGGRLISPTTSVSSSMIELAHVFSRLGDTININGFNRLQLSPSSVQHVSYIDVLLSLLGSSVSAVEIGQRGVAAGSGFNLLERISTQTLSHLRILSETISSYISIGEISVDSSVDDLSSAQKRLFRQLFVRSASALSTATNGNSSSAATHAGPLFLQDVFDVFVQSCLVLSPTLKISIRHILRLCYLAQIVQTIMAYVNSPGRLANLVEDPRTARPISSPATPPTGSEVQALSALTEWMAEIIYNAGYVPNRLGPRCEQALFALIRSYSLTFLRRATIFLHISHGVDFPASSHHELPEIDRLSRLLNLPSLYDIMSDFQPSSGKRSTKDQVSGWIFTFARHQQSKQVGEGSYAPLHPSKGSGDPEKGHLVKDLSRNITLPHPAPFELIGLPKYFDVLMEEANRRKCPSTGKDLTDPALCLFCGAIFCSQAVCCMKNKIGPANLHVEKCSSPIGLFLSIRKCTILLLHIVRKPIPLPPSSSNTSTSAPKPATSTSSSSSSASPKTPPSLHFGAPKSNGGWFHAPYLTKHGEVDPGLRQRHQLVLNQKRYDRLLREVWLMLNGNVWSTVARKLEGEINGGGWESI</sequence>
<keyword evidence="5 9" id="KW-0833">Ubl conjugation pathway</keyword>
<gene>
    <name evidence="12" type="ORF">GJ744_005325</name>
</gene>
<dbReference type="SMART" id="SM00396">
    <property type="entry name" value="ZnF_UBR1"/>
    <property type="match status" value="1"/>
</dbReference>
<dbReference type="SUPFAM" id="SSF46785">
    <property type="entry name" value="Winged helix' DNA-binding domain"/>
    <property type="match status" value="1"/>
</dbReference>
<evidence type="ECO:0000259" key="11">
    <source>
        <dbReference type="PROSITE" id="PS51157"/>
    </source>
</evidence>
<protein>
    <recommendedName>
        <fullName evidence="9">E3 ubiquitin-protein ligase</fullName>
        <ecNumber evidence="9">2.3.2.27</ecNumber>
    </recommendedName>
</protein>
<dbReference type="GO" id="GO:0000151">
    <property type="term" value="C:ubiquitin ligase complex"/>
    <property type="evidence" value="ECO:0007669"/>
    <property type="project" value="TreeGrafter"/>
</dbReference>
<comment type="pathway">
    <text evidence="9">Protein modification; protein ubiquitination.</text>
</comment>
<dbReference type="Pfam" id="PF02207">
    <property type="entry name" value="zf-UBR"/>
    <property type="match status" value="1"/>
</dbReference>
<dbReference type="PANTHER" id="PTHR21497:SF24">
    <property type="entry name" value="E3 UBIQUITIN-PROTEIN LIGASE UBR1"/>
    <property type="match status" value="1"/>
</dbReference>
<evidence type="ECO:0000256" key="4">
    <source>
        <dbReference type="ARBA" id="ARBA00022771"/>
    </source>
</evidence>
<name>A0A8H7AMX9_9EURO</name>
<evidence type="ECO:0000256" key="2">
    <source>
        <dbReference type="ARBA" id="ARBA00022679"/>
    </source>
</evidence>
<feature type="domain" description="UBR-type" evidence="11">
    <location>
        <begin position="81"/>
        <end position="153"/>
    </location>
</feature>
<evidence type="ECO:0000256" key="8">
    <source>
        <dbReference type="PROSITE-ProRule" id="PRU00508"/>
    </source>
</evidence>
<evidence type="ECO:0000313" key="13">
    <source>
        <dbReference type="Proteomes" id="UP000606974"/>
    </source>
</evidence>
<dbReference type="InterPro" id="IPR044046">
    <property type="entry name" value="E3_ligase_UBR-like_C"/>
</dbReference>
<evidence type="ECO:0000256" key="10">
    <source>
        <dbReference type="SAM" id="MobiDB-lite"/>
    </source>
</evidence>
<comment type="caution">
    <text evidence="12">The sequence shown here is derived from an EMBL/GenBank/DDBJ whole genome shotgun (WGS) entry which is preliminary data.</text>
</comment>
<evidence type="ECO:0000256" key="7">
    <source>
        <dbReference type="ARBA" id="ARBA00046341"/>
    </source>
</evidence>
<dbReference type="EMBL" id="JAACFV010000023">
    <property type="protein sequence ID" value="KAF7511094.1"/>
    <property type="molecule type" value="Genomic_DNA"/>
</dbReference>